<dbReference type="RefSeq" id="XP_008075836.1">
    <property type="nucleotide sequence ID" value="XM_008077645.1"/>
</dbReference>
<reference evidence="1 2" key="1">
    <citation type="journal article" date="2013" name="BMC Genomics">
        <title>Genomics-driven discovery of the pneumocandin biosynthetic gene cluster in the fungus Glarea lozoyensis.</title>
        <authorList>
            <person name="Chen L."/>
            <person name="Yue Q."/>
            <person name="Zhang X."/>
            <person name="Xiang M."/>
            <person name="Wang C."/>
            <person name="Li S."/>
            <person name="Che Y."/>
            <person name="Ortiz-Lopez F.J."/>
            <person name="Bills G.F."/>
            <person name="Liu X."/>
            <person name="An Z."/>
        </authorList>
    </citation>
    <scope>NUCLEOTIDE SEQUENCE [LARGE SCALE GENOMIC DNA]</scope>
    <source>
        <strain evidence="2">ATCC 20868 / MF5171</strain>
    </source>
</reference>
<dbReference type="Proteomes" id="UP000016922">
    <property type="component" value="Unassembled WGS sequence"/>
</dbReference>
<protein>
    <submittedName>
        <fullName evidence="1">RNI-like protein</fullName>
    </submittedName>
</protein>
<keyword evidence="2" id="KW-1185">Reference proteome</keyword>
<organism evidence="1 2">
    <name type="scientific">Glarea lozoyensis (strain ATCC 20868 / MF5171)</name>
    <dbReference type="NCBI Taxonomy" id="1116229"/>
    <lineage>
        <taxon>Eukaryota</taxon>
        <taxon>Fungi</taxon>
        <taxon>Dikarya</taxon>
        <taxon>Ascomycota</taxon>
        <taxon>Pezizomycotina</taxon>
        <taxon>Leotiomycetes</taxon>
        <taxon>Helotiales</taxon>
        <taxon>Helotiaceae</taxon>
        <taxon>Glarea</taxon>
    </lineage>
</organism>
<dbReference type="SUPFAM" id="SSF52047">
    <property type="entry name" value="RNI-like"/>
    <property type="match status" value="1"/>
</dbReference>
<evidence type="ECO:0000313" key="1">
    <source>
        <dbReference type="EMBL" id="EPE36521.1"/>
    </source>
</evidence>
<accession>S3DX29</accession>
<dbReference type="OrthoDB" id="4758907at2759"/>
<dbReference type="AlphaFoldDB" id="S3DX29"/>
<name>S3DX29_GLAL2</name>
<dbReference type="HOGENOM" id="CLU_527892_0_0_1"/>
<dbReference type="GeneID" id="19467732"/>
<dbReference type="eggNOG" id="ENOG502T5RM">
    <property type="taxonomic scope" value="Eukaryota"/>
</dbReference>
<gene>
    <name evidence="1" type="ORF">GLAREA_08684</name>
</gene>
<sequence length="516" mass="58731">MPSPTEQFVCLPELIRCVAKASHNRGLLHSCCLVNKAFNDAFTPSLYSEIWFRSENAHFLIDFPVLANNAALRYTEILDISIPAQHGQNTKYSNGVLCELYNSGVASLLAKMPRLTRFRLDGIVLFSSTLADLQEKCPMIQTLIVHHRDDIEDIIRLTDYHDFHNGYYEWRDLILTHNFSHFANLTSLQISGLHGDLVRARKDIVQTLLKSPNLHSLGLSINEATVESLSTMLNPRYTDFQYFLISLIKDFVDAGGTPLRLRKLILGFSIMLWVPGTYFSGLTDLACLEEVYITNQEFHGAIEFIEDNDHIAWSLFTPVNCPNLNTIGIYEFNDNVRKWAQSIPPGYIRRLSTSSATAEDLNTVMGTERATRRKLTDGPRTLTINIEDMSSLASDFTAVDLRGIQALSIVTRYRTQDVESEIISWITAAPDLEQFYLSTEQYTIPKKVGTDGTSPEDGSLEHRIVYECKKLRYLRVQNNAWRVLRLPDGGVGFERLDRFESRDIEMFQPRHLLGGY</sequence>
<dbReference type="InterPro" id="IPR032675">
    <property type="entry name" value="LRR_dom_sf"/>
</dbReference>
<dbReference type="KEGG" id="glz:GLAREA_08684"/>
<evidence type="ECO:0000313" key="2">
    <source>
        <dbReference type="Proteomes" id="UP000016922"/>
    </source>
</evidence>
<dbReference type="EMBL" id="KE145352">
    <property type="protein sequence ID" value="EPE36521.1"/>
    <property type="molecule type" value="Genomic_DNA"/>
</dbReference>
<proteinExistence type="predicted"/>
<dbReference type="Gene3D" id="3.80.10.10">
    <property type="entry name" value="Ribonuclease Inhibitor"/>
    <property type="match status" value="1"/>
</dbReference>